<sequence length="205" mass="21697">MSEKHFSRSAALLSGLLVLLVAIACIAGCTGSSDSGATPTTQAPAPTAGEGNGATSGGSVSAVHYTDLIKFLPSATANWETGDKNGGTMSSSEGAWSWAEVTYTQTTKPDTTVTVVIQDTAGMTEGYWTIWDTAVTVDTPDFSWKSTTIKGYPAWEFADKTSDEYTLYVGINDRIMVFIDVTNGKKDYLTVFGNLIDFNGLAALT</sequence>
<feature type="compositionally biased region" description="Low complexity" evidence="1">
    <location>
        <begin position="37"/>
        <end position="48"/>
    </location>
</feature>
<dbReference type="Proteomes" id="UP000885648">
    <property type="component" value="Unassembled WGS sequence"/>
</dbReference>
<dbReference type="EMBL" id="DSBY01000100">
    <property type="protein sequence ID" value="HDS62980.1"/>
    <property type="molecule type" value="Genomic_DNA"/>
</dbReference>
<feature type="region of interest" description="Disordered" evidence="1">
    <location>
        <begin position="34"/>
        <end position="56"/>
    </location>
</feature>
<gene>
    <name evidence="2" type="ORF">ENN52_02400</name>
</gene>
<evidence type="ECO:0000256" key="1">
    <source>
        <dbReference type="SAM" id="MobiDB-lite"/>
    </source>
</evidence>
<dbReference type="PROSITE" id="PS51257">
    <property type="entry name" value="PROKAR_LIPOPROTEIN"/>
    <property type="match status" value="1"/>
</dbReference>
<comment type="caution">
    <text evidence="2">The sequence shown here is derived from an EMBL/GenBank/DDBJ whole genome shotgun (WGS) entry which is preliminary data.</text>
</comment>
<name>A0A831LPN6_9EURY</name>
<accession>A0A831LPN6</accession>
<dbReference type="AlphaFoldDB" id="A0A831LPN6"/>
<organism evidence="2">
    <name type="scientific">Methanofollis liminatans</name>
    <dbReference type="NCBI Taxonomy" id="2201"/>
    <lineage>
        <taxon>Archaea</taxon>
        <taxon>Methanobacteriati</taxon>
        <taxon>Methanobacteriota</taxon>
        <taxon>Stenosarchaea group</taxon>
        <taxon>Methanomicrobia</taxon>
        <taxon>Methanomicrobiales</taxon>
        <taxon>Methanomicrobiaceae</taxon>
        <taxon>Methanofollis</taxon>
    </lineage>
</organism>
<reference evidence="2" key="1">
    <citation type="journal article" date="2020" name="mSystems">
        <title>Genome- and Community-Level Interaction Insights into Carbon Utilization and Element Cycling Functions of Hydrothermarchaeota in Hydrothermal Sediment.</title>
        <authorList>
            <person name="Zhou Z."/>
            <person name="Liu Y."/>
            <person name="Xu W."/>
            <person name="Pan J."/>
            <person name="Luo Z.H."/>
            <person name="Li M."/>
        </authorList>
    </citation>
    <scope>NUCLEOTIDE SEQUENCE</scope>
    <source>
        <strain evidence="2">SpSt-1183</strain>
    </source>
</reference>
<proteinExistence type="predicted"/>
<evidence type="ECO:0000313" key="2">
    <source>
        <dbReference type="EMBL" id="HDS62980.1"/>
    </source>
</evidence>
<protein>
    <submittedName>
        <fullName evidence="2">Uncharacterized protein</fullName>
    </submittedName>
</protein>